<protein>
    <recommendedName>
        <fullName evidence="9">Transport permease protein</fullName>
    </recommendedName>
</protein>
<dbReference type="GO" id="GO:0043190">
    <property type="term" value="C:ATP-binding cassette (ABC) transporter complex"/>
    <property type="evidence" value="ECO:0007669"/>
    <property type="project" value="InterPro"/>
</dbReference>
<dbReference type="GO" id="GO:0015920">
    <property type="term" value="P:lipopolysaccharide transport"/>
    <property type="evidence" value="ECO:0007669"/>
    <property type="project" value="TreeGrafter"/>
</dbReference>
<reference evidence="11 12" key="1">
    <citation type="submission" date="2021-03" db="EMBL/GenBank/DDBJ databases">
        <title>Antimicrobial resistance genes in bacteria isolated from Japanese honey, and their potential for conferring macrolide and lincosamide resistance in the American foulbrood pathogen Paenibacillus larvae.</title>
        <authorList>
            <person name="Okamoto M."/>
            <person name="Kumagai M."/>
            <person name="Kanamori H."/>
            <person name="Takamatsu D."/>
        </authorList>
    </citation>
    <scope>NUCLEOTIDE SEQUENCE [LARGE SCALE GENOMIC DNA]</scope>
    <source>
        <strain evidence="11 12">J41TS12</strain>
    </source>
</reference>
<gene>
    <name evidence="11" type="ORF">J41TS12_00220</name>
</gene>
<dbReference type="Pfam" id="PF01061">
    <property type="entry name" value="ABC2_membrane"/>
    <property type="match status" value="1"/>
</dbReference>
<evidence type="ECO:0000256" key="2">
    <source>
        <dbReference type="ARBA" id="ARBA00007783"/>
    </source>
</evidence>
<keyword evidence="12" id="KW-1185">Reference proteome</keyword>
<keyword evidence="5" id="KW-0997">Cell inner membrane</keyword>
<evidence type="ECO:0000313" key="11">
    <source>
        <dbReference type="EMBL" id="GIO35161.1"/>
    </source>
</evidence>
<name>A0A919XMV3_9BACL</name>
<evidence type="ECO:0000256" key="8">
    <source>
        <dbReference type="ARBA" id="ARBA00023136"/>
    </source>
</evidence>
<evidence type="ECO:0000256" key="4">
    <source>
        <dbReference type="ARBA" id="ARBA00022475"/>
    </source>
</evidence>
<feature type="transmembrane region" description="Helical" evidence="9">
    <location>
        <begin position="141"/>
        <end position="166"/>
    </location>
</feature>
<dbReference type="InterPro" id="IPR013525">
    <property type="entry name" value="ABC2_TM"/>
</dbReference>
<dbReference type="Proteomes" id="UP000681162">
    <property type="component" value="Unassembled WGS sequence"/>
</dbReference>
<feature type="transmembrane region" description="Helical" evidence="9">
    <location>
        <begin position="173"/>
        <end position="194"/>
    </location>
</feature>
<dbReference type="InterPro" id="IPR000412">
    <property type="entry name" value="ABC_2_transport"/>
</dbReference>
<comment type="caution">
    <text evidence="11">The sequence shown here is derived from an EMBL/GenBank/DDBJ whole genome shotgun (WGS) entry which is preliminary data.</text>
</comment>
<dbReference type="AlphaFoldDB" id="A0A919XMV3"/>
<evidence type="ECO:0000256" key="1">
    <source>
        <dbReference type="ARBA" id="ARBA00004429"/>
    </source>
</evidence>
<keyword evidence="3 9" id="KW-0813">Transport</keyword>
<evidence type="ECO:0000256" key="3">
    <source>
        <dbReference type="ARBA" id="ARBA00022448"/>
    </source>
</evidence>
<feature type="transmembrane region" description="Helical" evidence="9">
    <location>
        <begin position="72"/>
        <end position="89"/>
    </location>
</feature>
<proteinExistence type="inferred from homology"/>
<sequence length="258" mass="29900">MREYISNFLKYRELFFELIKKDIKLKYRNSILGIFWSFLNPLLMMVVLTLIFSNLFDRHIENFPVYVLSGRLLYQFFSESTTFAMDSIGANGQLIRKVYVPKYLFPISRICSSFITTLISMLPLILVMIVTGMSFHATSLLAVYPLICLLLASVGIGLLLSTLHVFFKDMKHLYSVLLTIIMYTTPIFYPASIIPEKYRMLIELNPLFHIVTMFRSLLMDGMLPSLGLAIGTLSYALVLFLLGLLVFYKYQDKFIFYL</sequence>
<keyword evidence="6 9" id="KW-0812">Transmembrane</keyword>
<feature type="domain" description="ABC transmembrane type-2" evidence="10">
    <location>
        <begin position="32"/>
        <end position="250"/>
    </location>
</feature>
<comment type="subcellular location">
    <subcellularLocation>
        <location evidence="1">Cell inner membrane</location>
        <topology evidence="1">Multi-pass membrane protein</topology>
    </subcellularLocation>
    <subcellularLocation>
        <location evidence="9">Cell membrane</location>
        <topology evidence="9">Multi-pass membrane protein</topology>
    </subcellularLocation>
</comment>
<dbReference type="PANTHER" id="PTHR30413">
    <property type="entry name" value="INNER MEMBRANE TRANSPORT PERMEASE"/>
    <property type="match status" value="1"/>
</dbReference>
<keyword evidence="7 9" id="KW-1133">Transmembrane helix</keyword>
<evidence type="ECO:0000256" key="6">
    <source>
        <dbReference type="ARBA" id="ARBA00022692"/>
    </source>
</evidence>
<dbReference type="PRINTS" id="PR00164">
    <property type="entry name" value="ABC2TRNSPORT"/>
</dbReference>
<evidence type="ECO:0000256" key="5">
    <source>
        <dbReference type="ARBA" id="ARBA00022519"/>
    </source>
</evidence>
<evidence type="ECO:0000256" key="9">
    <source>
        <dbReference type="RuleBase" id="RU361157"/>
    </source>
</evidence>
<dbReference type="PANTHER" id="PTHR30413:SF8">
    <property type="entry name" value="TRANSPORT PERMEASE PROTEIN"/>
    <property type="match status" value="1"/>
</dbReference>
<dbReference type="InterPro" id="IPR047817">
    <property type="entry name" value="ABC2_TM_bact-type"/>
</dbReference>
<organism evidence="11 12">
    <name type="scientific">Paenibacillus antibioticophila</name>
    <dbReference type="NCBI Taxonomy" id="1274374"/>
    <lineage>
        <taxon>Bacteria</taxon>
        <taxon>Bacillati</taxon>
        <taxon>Bacillota</taxon>
        <taxon>Bacilli</taxon>
        <taxon>Bacillales</taxon>
        <taxon>Paenibacillaceae</taxon>
        <taxon>Paenibacillus</taxon>
    </lineage>
</organism>
<dbReference type="PROSITE" id="PS51012">
    <property type="entry name" value="ABC_TM2"/>
    <property type="match status" value="1"/>
</dbReference>
<evidence type="ECO:0000256" key="7">
    <source>
        <dbReference type="ARBA" id="ARBA00022989"/>
    </source>
</evidence>
<dbReference type="EMBL" id="BORR01000001">
    <property type="protein sequence ID" value="GIO35161.1"/>
    <property type="molecule type" value="Genomic_DNA"/>
</dbReference>
<keyword evidence="8 9" id="KW-0472">Membrane</keyword>
<accession>A0A919XMV3</accession>
<comment type="similarity">
    <text evidence="2 9">Belongs to the ABC-2 integral membrane protein family.</text>
</comment>
<keyword evidence="4 9" id="KW-1003">Cell membrane</keyword>
<evidence type="ECO:0000259" key="10">
    <source>
        <dbReference type="PROSITE" id="PS51012"/>
    </source>
</evidence>
<feature type="transmembrane region" description="Helical" evidence="9">
    <location>
        <begin position="30"/>
        <end position="52"/>
    </location>
</feature>
<dbReference type="GO" id="GO:0140359">
    <property type="term" value="F:ABC-type transporter activity"/>
    <property type="evidence" value="ECO:0007669"/>
    <property type="project" value="InterPro"/>
</dbReference>
<evidence type="ECO:0000313" key="12">
    <source>
        <dbReference type="Proteomes" id="UP000681162"/>
    </source>
</evidence>
<feature type="transmembrane region" description="Helical" evidence="9">
    <location>
        <begin position="110"/>
        <end position="135"/>
    </location>
</feature>
<feature type="transmembrane region" description="Helical" evidence="9">
    <location>
        <begin position="226"/>
        <end position="248"/>
    </location>
</feature>